<proteinExistence type="predicted"/>
<name>A0A8A3P4L2_9HELO</name>
<evidence type="ECO:0000313" key="1">
    <source>
        <dbReference type="EMBL" id="QSZ31044.1"/>
    </source>
</evidence>
<dbReference type="EMBL" id="CP063406">
    <property type="protein sequence ID" value="QSZ31044.1"/>
    <property type="molecule type" value="Genomic_DNA"/>
</dbReference>
<gene>
    <name evidence="1" type="ORF">DSL72_000605</name>
</gene>
<reference evidence="1" key="1">
    <citation type="submission" date="2020-10" db="EMBL/GenBank/DDBJ databases">
        <title>Genome Sequence of Monilinia vaccinii-corymbosi Sheds Light on Mummy Berry Disease Infection of Blueberry and Mating Type.</title>
        <authorList>
            <person name="Yow A.G."/>
            <person name="Zhang Y."/>
            <person name="Bansal K."/>
            <person name="Eacker S.M."/>
            <person name="Sullivan S."/>
            <person name="Liachko I."/>
            <person name="Cubeta M.A."/>
            <person name="Rollins J.A."/>
            <person name="Ashrafi H."/>
        </authorList>
    </citation>
    <scope>NUCLEOTIDE SEQUENCE</scope>
    <source>
        <strain evidence="1">RL-1</strain>
    </source>
</reference>
<protein>
    <submittedName>
        <fullName evidence="1">Uncharacterized protein</fullName>
    </submittedName>
</protein>
<keyword evidence="2" id="KW-1185">Reference proteome</keyword>
<sequence>MDGWIQVLDYLLHEHQRKEWTSTASNKHQIIPERIGIMEKLNEAIMLLNKNLQVSLAIACPWPAVGYTSLNLTRRSTSQIPTLSWLRICSRTTNLMSSSI</sequence>
<accession>A0A8A3P4L2</accession>
<organism evidence="1 2">
    <name type="scientific">Monilinia vaccinii-corymbosi</name>
    <dbReference type="NCBI Taxonomy" id="61207"/>
    <lineage>
        <taxon>Eukaryota</taxon>
        <taxon>Fungi</taxon>
        <taxon>Dikarya</taxon>
        <taxon>Ascomycota</taxon>
        <taxon>Pezizomycotina</taxon>
        <taxon>Leotiomycetes</taxon>
        <taxon>Helotiales</taxon>
        <taxon>Sclerotiniaceae</taxon>
        <taxon>Monilinia</taxon>
    </lineage>
</organism>
<dbReference type="Proteomes" id="UP000672032">
    <property type="component" value="Chromosome 2"/>
</dbReference>
<dbReference type="OrthoDB" id="5516652at2759"/>
<dbReference type="AlphaFoldDB" id="A0A8A3P4L2"/>
<evidence type="ECO:0000313" key="2">
    <source>
        <dbReference type="Proteomes" id="UP000672032"/>
    </source>
</evidence>